<dbReference type="Pfam" id="PF03306">
    <property type="entry name" value="AAL_decarboxy"/>
    <property type="match status" value="1"/>
</dbReference>
<sequence>MIYKNILLSILTVVILGCTSKKKQTSSPETYDDIRVVGAMKNVMWKGELAGTIHLDTIATKQGLYGLGPERFLTGELLINNGKSYVSRVTSDSTMVVEKTFDVSAPFFVYANVQEWDTVPLPTTIKTIKELETFINSKTTDYKRPFAFKLNGNVKQANLHVQNLPEGTSVSSPDEAHQGQVNYTLENEAVDIVGFFSTAHKGIFTHHDSFVHMHIITKDERMMGHLDAVAIEKMVLYLPKR</sequence>
<dbReference type="Gene3D" id="3.30.1330.80">
    <property type="entry name" value="Hypothetical protein, similar to alpha- acetolactate decarboxylase, domain 2"/>
    <property type="match status" value="1"/>
</dbReference>
<keyword evidence="2" id="KW-1185">Reference proteome</keyword>
<comment type="caution">
    <text evidence="1">The sequence shown here is derived from an EMBL/GenBank/DDBJ whole genome shotgun (WGS) entry which is preliminary data.</text>
</comment>
<dbReference type="SUPFAM" id="SSF117856">
    <property type="entry name" value="AF0104/ALDC/Ptd012-like"/>
    <property type="match status" value="1"/>
</dbReference>
<dbReference type="PROSITE" id="PS51257">
    <property type="entry name" value="PROKAR_LIPOPROTEIN"/>
    <property type="match status" value="1"/>
</dbReference>
<dbReference type="RefSeq" id="WP_379978455.1">
    <property type="nucleotide sequence ID" value="NZ_JBHSFV010000005.1"/>
</dbReference>
<name>A0ABV9HWX5_9FLAO</name>
<reference evidence="2" key="1">
    <citation type="journal article" date="2019" name="Int. J. Syst. Evol. Microbiol.">
        <title>The Global Catalogue of Microorganisms (GCM) 10K type strain sequencing project: providing services to taxonomists for standard genome sequencing and annotation.</title>
        <authorList>
            <consortium name="The Broad Institute Genomics Platform"/>
            <consortium name="The Broad Institute Genome Sequencing Center for Infectious Disease"/>
            <person name="Wu L."/>
            <person name="Ma J."/>
        </authorList>
    </citation>
    <scope>NUCLEOTIDE SEQUENCE [LARGE SCALE GENOMIC DNA]</scope>
    <source>
        <strain evidence="2">YJ-61-S</strain>
    </source>
</reference>
<dbReference type="GO" id="GO:0047605">
    <property type="term" value="F:acetolactate decarboxylase activity"/>
    <property type="evidence" value="ECO:0007669"/>
    <property type="project" value="UniProtKB-EC"/>
</dbReference>
<accession>A0ABV9HWX5</accession>
<proteinExistence type="predicted"/>
<dbReference type="EC" id="4.1.1.5" evidence="1"/>
<evidence type="ECO:0000313" key="2">
    <source>
        <dbReference type="Proteomes" id="UP001596043"/>
    </source>
</evidence>
<organism evidence="1 2">
    <name type="scientific">Dokdonia ponticola</name>
    <dbReference type="NCBI Taxonomy" id="2041041"/>
    <lineage>
        <taxon>Bacteria</taxon>
        <taxon>Pseudomonadati</taxon>
        <taxon>Bacteroidota</taxon>
        <taxon>Flavobacteriia</taxon>
        <taxon>Flavobacteriales</taxon>
        <taxon>Flavobacteriaceae</taxon>
        <taxon>Dokdonia</taxon>
    </lineage>
</organism>
<dbReference type="InterPro" id="IPR005128">
    <property type="entry name" value="Acetolactate_a_deCO2ase"/>
</dbReference>
<protein>
    <submittedName>
        <fullName evidence="1">Acetolactate decarboxylase</fullName>
        <ecNumber evidence="1">4.1.1.5</ecNumber>
    </submittedName>
</protein>
<evidence type="ECO:0000313" key="1">
    <source>
        <dbReference type="EMBL" id="MFC4634230.1"/>
    </source>
</evidence>
<dbReference type="Proteomes" id="UP001596043">
    <property type="component" value="Unassembled WGS sequence"/>
</dbReference>
<gene>
    <name evidence="1" type="ORF">ACFO3O_09950</name>
</gene>
<dbReference type="EMBL" id="JBHSFV010000005">
    <property type="protein sequence ID" value="MFC4634230.1"/>
    <property type="molecule type" value="Genomic_DNA"/>
</dbReference>
<keyword evidence="1" id="KW-0456">Lyase</keyword>